<organism evidence="8 9">
    <name type="scientific">Acidomonas methanolica NBRC 104435</name>
    <dbReference type="NCBI Taxonomy" id="1231351"/>
    <lineage>
        <taxon>Bacteria</taxon>
        <taxon>Pseudomonadati</taxon>
        <taxon>Pseudomonadota</taxon>
        <taxon>Alphaproteobacteria</taxon>
        <taxon>Acetobacterales</taxon>
        <taxon>Acetobacteraceae</taxon>
        <taxon>Acidomonas</taxon>
    </lineage>
</organism>
<feature type="domain" description="Phospholipid/glycerol acyltransferase" evidence="7">
    <location>
        <begin position="109"/>
        <end position="232"/>
    </location>
</feature>
<evidence type="ECO:0000313" key="9">
    <source>
        <dbReference type="Proteomes" id="UP000019760"/>
    </source>
</evidence>
<comment type="caution">
    <text evidence="8">The sequence shown here is derived from an EMBL/GenBank/DDBJ whole genome shotgun (WGS) entry which is preliminary data.</text>
</comment>
<dbReference type="GO" id="GO:0006654">
    <property type="term" value="P:phosphatidic acid biosynthetic process"/>
    <property type="evidence" value="ECO:0007669"/>
    <property type="project" value="TreeGrafter"/>
</dbReference>
<reference evidence="9" key="1">
    <citation type="journal article" date="2014" name="FEMS Microbiol. Lett.">
        <title>Draft Genomic DNA Sequence of the Facultatively Methylotrophic Bacterium Acidomonas methanolica type strain MB58.</title>
        <authorList>
            <person name="Higashiura N."/>
            <person name="Hadano H."/>
            <person name="Hirakawa H."/>
            <person name="Matsutani M."/>
            <person name="Takabe S."/>
            <person name="Matsushita K."/>
            <person name="Azuma Y."/>
        </authorList>
    </citation>
    <scope>NUCLEOTIDE SEQUENCE [LARGE SCALE GENOMIC DNA]</scope>
    <source>
        <strain evidence="9">MB58</strain>
    </source>
</reference>
<dbReference type="PANTHER" id="PTHR10434">
    <property type="entry name" value="1-ACYL-SN-GLYCEROL-3-PHOSPHATE ACYLTRANSFERASE"/>
    <property type="match status" value="1"/>
</dbReference>
<name>A0A023D3L3_ACIMT</name>
<reference evidence="8 9" key="2">
    <citation type="journal article" date="2014" name="FEMS Microbiol. Lett.">
        <title>Draft genomic DNA sequence of the facultatively methylotrophic bacterium Acidomonas methanolica type strain MB58.</title>
        <authorList>
            <person name="Higashiura N."/>
            <person name="Hadano H."/>
            <person name="Hirakawa H."/>
            <person name="Matsutani M."/>
            <person name="Takabe S."/>
            <person name="Matsushita K."/>
            <person name="Azuma Y."/>
        </authorList>
    </citation>
    <scope>NUCLEOTIDE SEQUENCE [LARGE SCALE GENOMIC DNA]</scope>
    <source>
        <strain evidence="8 9">MB58</strain>
    </source>
</reference>
<evidence type="ECO:0000256" key="4">
    <source>
        <dbReference type="ARBA" id="ARBA00023098"/>
    </source>
</evidence>
<dbReference type="AlphaFoldDB" id="A0A023D3L3"/>
<accession>A0A023D3L3</accession>
<dbReference type="InterPro" id="IPR002123">
    <property type="entry name" value="Plipid/glycerol_acylTrfase"/>
</dbReference>
<proteinExistence type="predicted"/>
<keyword evidence="6" id="KW-0472">Membrane</keyword>
<evidence type="ECO:0000256" key="6">
    <source>
        <dbReference type="SAM" id="Phobius"/>
    </source>
</evidence>
<dbReference type="EMBL" id="BAND01000036">
    <property type="protein sequence ID" value="GAJ28743.1"/>
    <property type="molecule type" value="Genomic_DNA"/>
</dbReference>
<dbReference type="GO" id="GO:0003841">
    <property type="term" value="F:1-acylglycerol-3-phosphate O-acyltransferase activity"/>
    <property type="evidence" value="ECO:0007669"/>
    <property type="project" value="TreeGrafter"/>
</dbReference>
<dbReference type="SUPFAM" id="SSF69593">
    <property type="entry name" value="Glycerol-3-phosphate (1)-acyltransferase"/>
    <property type="match status" value="1"/>
</dbReference>
<keyword evidence="2" id="KW-0444">Lipid biosynthesis</keyword>
<dbReference type="OrthoDB" id="9806880at2"/>
<dbReference type="Proteomes" id="UP000019760">
    <property type="component" value="Unassembled WGS sequence"/>
</dbReference>
<keyword evidence="6" id="KW-0812">Transmembrane</keyword>
<dbReference type="PANTHER" id="PTHR10434:SF64">
    <property type="entry name" value="1-ACYL-SN-GLYCEROL-3-PHOSPHATE ACYLTRANSFERASE-RELATED"/>
    <property type="match status" value="1"/>
</dbReference>
<evidence type="ECO:0000256" key="2">
    <source>
        <dbReference type="ARBA" id="ARBA00022516"/>
    </source>
</evidence>
<comment type="pathway">
    <text evidence="1">Lipid metabolism.</text>
</comment>
<keyword evidence="3 8" id="KW-0808">Transferase</keyword>
<sequence>MHQTHAQRRSLSEEDGLEPWFRPLVPGQKRRVLRQIRSARRILTVALWALPCIAIQSIFIRSSGTLKIRFARLFWAGVCRILGLKLTVRGTLAGTYRDRKAVERGARPVIFVANHSSWLDIAVLGGVLPTVFVAKSEIADWPLIKTLARLGRTIFVTRQRNNTGRELREMTDRLADGDNLLLFPEGTSTDGTRVLPFLSSFFAIAKPGKAERPADTVAPPPVIIQPVSLVYDALEGLPIGRTRRSIFAWYGDMDLAPHVWQFGQWRSAHATVLLHPPIDPDEFRTRKELANAVHRIVNEGTAALRQDRVTDT</sequence>
<dbReference type="Pfam" id="PF01553">
    <property type="entry name" value="Acyltransferase"/>
    <property type="match status" value="1"/>
</dbReference>
<keyword evidence="5 8" id="KW-0012">Acyltransferase</keyword>
<dbReference type="RefSeq" id="WP_052511819.1">
    <property type="nucleotide sequence ID" value="NZ_BAND01000036.1"/>
</dbReference>
<keyword evidence="6" id="KW-1133">Transmembrane helix</keyword>
<gene>
    <name evidence="8" type="ORF">Amme_036_031</name>
</gene>
<protein>
    <submittedName>
        <fullName evidence="8">1-acyl-sn-glycerol-3-phosphate acyltransferase</fullName>
    </submittedName>
</protein>
<evidence type="ECO:0000256" key="5">
    <source>
        <dbReference type="ARBA" id="ARBA00023315"/>
    </source>
</evidence>
<keyword evidence="4" id="KW-0443">Lipid metabolism</keyword>
<evidence type="ECO:0000256" key="3">
    <source>
        <dbReference type="ARBA" id="ARBA00022679"/>
    </source>
</evidence>
<evidence type="ECO:0000259" key="7">
    <source>
        <dbReference type="SMART" id="SM00563"/>
    </source>
</evidence>
<feature type="transmembrane region" description="Helical" evidence="6">
    <location>
        <begin position="39"/>
        <end position="59"/>
    </location>
</feature>
<evidence type="ECO:0000313" key="8">
    <source>
        <dbReference type="EMBL" id="GAJ28743.1"/>
    </source>
</evidence>
<evidence type="ECO:0000256" key="1">
    <source>
        <dbReference type="ARBA" id="ARBA00005189"/>
    </source>
</evidence>
<dbReference type="SMART" id="SM00563">
    <property type="entry name" value="PlsC"/>
    <property type="match status" value="1"/>
</dbReference>
<dbReference type="CDD" id="cd07989">
    <property type="entry name" value="LPLAT_AGPAT-like"/>
    <property type="match status" value="1"/>
</dbReference>
<keyword evidence="9" id="KW-1185">Reference proteome</keyword>